<accession>A0A0A8ZC46</accession>
<dbReference type="AlphaFoldDB" id="A0A0A8ZC46"/>
<proteinExistence type="predicted"/>
<organism evidence="1">
    <name type="scientific">Arundo donax</name>
    <name type="common">Giant reed</name>
    <name type="synonym">Donax arundinaceus</name>
    <dbReference type="NCBI Taxonomy" id="35708"/>
    <lineage>
        <taxon>Eukaryota</taxon>
        <taxon>Viridiplantae</taxon>
        <taxon>Streptophyta</taxon>
        <taxon>Embryophyta</taxon>
        <taxon>Tracheophyta</taxon>
        <taxon>Spermatophyta</taxon>
        <taxon>Magnoliopsida</taxon>
        <taxon>Liliopsida</taxon>
        <taxon>Poales</taxon>
        <taxon>Poaceae</taxon>
        <taxon>PACMAD clade</taxon>
        <taxon>Arundinoideae</taxon>
        <taxon>Arundineae</taxon>
        <taxon>Arundo</taxon>
    </lineage>
</organism>
<protein>
    <submittedName>
        <fullName evidence="1">Uncharacterized protein</fullName>
    </submittedName>
</protein>
<sequence length="72" mass="7479">MTAGSEVQTSLCPAKTSLLVRWASAYSTCSSYSLSKFLSIRNMVPMSGGRSGALCANSLMQKAAKDAATPSV</sequence>
<reference evidence="1" key="2">
    <citation type="journal article" date="2015" name="Data Brief">
        <title>Shoot transcriptome of the giant reed, Arundo donax.</title>
        <authorList>
            <person name="Barrero R.A."/>
            <person name="Guerrero F.D."/>
            <person name="Moolhuijzen P."/>
            <person name="Goolsby J.A."/>
            <person name="Tidwell J."/>
            <person name="Bellgard S.E."/>
            <person name="Bellgard M.I."/>
        </authorList>
    </citation>
    <scope>NUCLEOTIDE SEQUENCE</scope>
    <source>
        <tissue evidence="1">Shoot tissue taken approximately 20 cm above the soil surface</tissue>
    </source>
</reference>
<reference evidence="1" key="1">
    <citation type="submission" date="2014-09" db="EMBL/GenBank/DDBJ databases">
        <authorList>
            <person name="Magalhaes I.L.F."/>
            <person name="Oliveira U."/>
            <person name="Santos F.R."/>
            <person name="Vidigal T.H.D.A."/>
            <person name="Brescovit A.D."/>
            <person name="Santos A.J."/>
        </authorList>
    </citation>
    <scope>NUCLEOTIDE SEQUENCE</scope>
    <source>
        <tissue evidence="1">Shoot tissue taken approximately 20 cm above the soil surface</tissue>
    </source>
</reference>
<evidence type="ECO:0000313" key="1">
    <source>
        <dbReference type="EMBL" id="JAD34305.1"/>
    </source>
</evidence>
<dbReference type="EMBL" id="GBRH01263590">
    <property type="protein sequence ID" value="JAD34305.1"/>
    <property type="molecule type" value="Transcribed_RNA"/>
</dbReference>
<name>A0A0A8ZC46_ARUDO</name>